<dbReference type="RefSeq" id="WP_174497420.1">
    <property type="nucleotide sequence ID" value="NZ_CADDWK010000014.1"/>
</dbReference>
<feature type="transmembrane region" description="Helical" evidence="1">
    <location>
        <begin position="5"/>
        <end position="24"/>
    </location>
</feature>
<feature type="domain" description="DUF5658" evidence="2">
    <location>
        <begin position="6"/>
        <end position="94"/>
    </location>
</feature>
<comment type="caution">
    <text evidence="3">The sequence shown here is derived from an EMBL/GenBank/DDBJ whole genome shotgun (WGS) entry which is preliminary data.</text>
</comment>
<name>A0A841Q8K5_9BACI</name>
<keyword evidence="1" id="KW-0472">Membrane</keyword>
<sequence length="97" mass="11467">MFYFYIIALLNVVDMGLTAIALSFHITTEQNPIMRFLWEAHPVYFIFVKLALSILLIIIAIHFPKERYKKWRILLQSTILIYVGVLGMHFVWISHTI</sequence>
<protein>
    <submittedName>
        <fullName evidence="3">Glucan phosphoethanolaminetransferase (Alkaline phosphatase superfamily)</fullName>
    </submittedName>
</protein>
<dbReference type="Proteomes" id="UP000581688">
    <property type="component" value="Unassembled WGS sequence"/>
</dbReference>
<evidence type="ECO:0000256" key="1">
    <source>
        <dbReference type="SAM" id="Phobius"/>
    </source>
</evidence>
<keyword evidence="1" id="KW-1133">Transmembrane helix</keyword>
<dbReference type="Pfam" id="PF18902">
    <property type="entry name" value="DUF5658"/>
    <property type="match status" value="1"/>
</dbReference>
<dbReference type="EMBL" id="JACHGH010000012">
    <property type="protein sequence ID" value="MBB6454738.1"/>
    <property type="molecule type" value="Genomic_DNA"/>
</dbReference>
<reference evidence="3 4" key="1">
    <citation type="submission" date="2020-08" db="EMBL/GenBank/DDBJ databases">
        <title>Genomic Encyclopedia of Type Strains, Phase IV (KMG-IV): sequencing the most valuable type-strain genomes for metagenomic binning, comparative biology and taxonomic classification.</title>
        <authorList>
            <person name="Goeker M."/>
        </authorList>
    </citation>
    <scope>NUCLEOTIDE SEQUENCE [LARGE SCALE GENOMIC DNA]</scope>
    <source>
        <strain evidence="3 4">DSM 19612</strain>
    </source>
</reference>
<feature type="transmembrane region" description="Helical" evidence="1">
    <location>
        <begin position="44"/>
        <end position="61"/>
    </location>
</feature>
<gene>
    <name evidence="3" type="ORF">HNQ94_003227</name>
</gene>
<keyword evidence="4" id="KW-1185">Reference proteome</keyword>
<organism evidence="3 4">
    <name type="scientific">Salirhabdus euzebyi</name>
    <dbReference type="NCBI Taxonomy" id="394506"/>
    <lineage>
        <taxon>Bacteria</taxon>
        <taxon>Bacillati</taxon>
        <taxon>Bacillota</taxon>
        <taxon>Bacilli</taxon>
        <taxon>Bacillales</taxon>
        <taxon>Bacillaceae</taxon>
        <taxon>Salirhabdus</taxon>
    </lineage>
</organism>
<keyword evidence="3" id="KW-0808">Transferase</keyword>
<dbReference type="InterPro" id="IPR043717">
    <property type="entry name" value="DUF5658"/>
</dbReference>
<feature type="transmembrane region" description="Helical" evidence="1">
    <location>
        <begin position="73"/>
        <end position="93"/>
    </location>
</feature>
<keyword evidence="1" id="KW-0812">Transmembrane</keyword>
<evidence type="ECO:0000313" key="4">
    <source>
        <dbReference type="Proteomes" id="UP000581688"/>
    </source>
</evidence>
<dbReference type="AlphaFoldDB" id="A0A841Q8K5"/>
<proteinExistence type="predicted"/>
<accession>A0A841Q8K5</accession>
<evidence type="ECO:0000313" key="3">
    <source>
        <dbReference type="EMBL" id="MBB6454738.1"/>
    </source>
</evidence>
<evidence type="ECO:0000259" key="2">
    <source>
        <dbReference type="Pfam" id="PF18902"/>
    </source>
</evidence>
<dbReference type="GO" id="GO:0016740">
    <property type="term" value="F:transferase activity"/>
    <property type="evidence" value="ECO:0007669"/>
    <property type="project" value="UniProtKB-KW"/>
</dbReference>